<evidence type="ECO:0000259" key="3">
    <source>
        <dbReference type="PROSITE" id="PS50977"/>
    </source>
</evidence>
<dbReference type="InterPro" id="IPR009057">
    <property type="entry name" value="Homeodomain-like_sf"/>
</dbReference>
<comment type="caution">
    <text evidence="4">The sequence shown here is derived from an EMBL/GenBank/DDBJ whole genome shotgun (WGS) entry which is preliminary data.</text>
</comment>
<dbReference type="RefSeq" id="WP_213655422.1">
    <property type="nucleotide sequence ID" value="NZ_BOSL01000009.1"/>
</dbReference>
<dbReference type="InterPro" id="IPR036271">
    <property type="entry name" value="Tet_transcr_reg_TetR-rel_C_sf"/>
</dbReference>
<dbReference type="Proteomes" id="UP000679992">
    <property type="component" value="Unassembled WGS sequence"/>
</dbReference>
<evidence type="ECO:0000256" key="2">
    <source>
        <dbReference type="PROSITE-ProRule" id="PRU00335"/>
    </source>
</evidence>
<keyword evidence="1 2" id="KW-0238">DNA-binding</keyword>
<name>A0ABQ4MDH6_9BACL</name>
<feature type="DNA-binding region" description="H-T-H motif" evidence="2">
    <location>
        <begin position="32"/>
        <end position="51"/>
    </location>
</feature>
<evidence type="ECO:0000313" key="5">
    <source>
        <dbReference type="Proteomes" id="UP000679992"/>
    </source>
</evidence>
<gene>
    <name evidence="4" type="ORF">J42TS3_30430</name>
</gene>
<organism evidence="4 5">
    <name type="scientific">Paenibacillus vini</name>
    <dbReference type="NCBI Taxonomy" id="1476024"/>
    <lineage>
        <taxon>Bacteria</taxon>
        <taxon>Bacillati</taxon>
        <taxon>Bacillota</taxon>
        <taxon>Bacilli</taxon>
        <taxon>Bacillales</taxon>
        <taxon>Paenibacillaceae</taxon>
        <taxon>Paenibacillus</taxon>
    </lineage>
</organism>
<dbReference type="EMBL" id="BOSL01000009">
    <property type="protein sequence ID" value="GIP54008.1"/>
    <property type="molecule type" value="Genomic_DNA"/>
</dbReference>
<dbReference type="PANTHER" id="PTHR43479">
    <property type="entry name" value="ACREF/ENVCD OPERON REPRESSOR-RELATED"/>
    <property type="match status" value="1"/>
</dbReference>
<sequence length="211" mass="23810">MESANTPDPERKQQLKDIALEWFARKGYHNTKISDIVKTAGVSQGTFYWYFESKEKMTLELIRSGKDKLVETIATGYRKEPGTVEDMEVSTRKLLTELFRFAESERHLMVLLLIKGQGADPAVQEAVSQTWQAFGQAFRTNIERASELGMLPDSPGVELRTLLLSSLIEGTISKWLFGPEHDVDYVPVYTAEQMAHAAARFEFYGLIGEPG</sequence>
<dbReference type="PANTHER" id="PTHR43479:SF11">
    <property type="entry name" value="ACREF_ENVCD OPERON REPRESSOR-RELATED"/>
    <property type="match status" value="1"/>
</dbReference>
<dbReference type="PRINTS" id="PR00455">
    <property type="entry name" value="HTHTETR"/>
</dbReference>
<dbReference type="Pfam" id="PF00440">
    <property type="entry name" value="TetR_N"/>
    <property type="match status" value="1"/>
</dbReference>
<proteinExistence type="predicted"/>
<protein>
    <submittedName>
        <fullName evidence="4">TetR family transcriptional regulator</fullName>
    </submittedName>
</protein>
<dbReference type="SUPFAM" id="SSF46689">
    <property type="entry name" value="Homeodomain-like"/>
    <property type="match status" value="1"/>
</dbReference>
<dbReference type="Gene3D" id="1.10.357.10">
    <property type="entry name" value="Tetracycline Repressor, domain 2"/>
    <property type="match status" value="1"/>
</dbReference>
<keyword evidence="5" id="KW-1185">Reference proteome</keyword>
<evidence type="ECO:0000256" key="1">
    <source>
        <dbReference type="ARBA" id="ARBA00023125"/>
    </source>
</evidence>
<reference evidence="4 5" key="1">
    <citation type="submission" date="2021-03" db="EMBL/GenBank/DDBJ databases">
        <title>Antimicrobial resistance genes in bacteria isolated from Japanese honey, and their potential for conferring macrolide and lincosamide resistance in the American foulbrood pathogen Paenibacillus larvae.</title>
        <authorList>
            <person name="Okamoto M."/>
            <person name="Kumagai M."/>
            <person name="Kanamori H."/>
            <person name="Takamatsu D."/>
        </authorList>
    </citation>
    <scope>NUCLEOTIDE SEQUENCE [LARGE SCALE GENOMIC DNA]</scope>
    <source>
        <strain evidence="4 5">J42TS3</strain>
    </source>
</reference>
<feature type="domain" description="HTH tetR-type" evidence="3">
    <location>
        <begin position="9"/>
        <end position="69"/>
    </location>
</feature>
<accession>A0ABQ4MDH6</accession>
<dbReference type="InterPro" id="IPR050624">
    <property type="entry name" value="HTH-type_Tx_Regulator"/>
</dbReference>
<evidence type="ECO:0000313" key="4">
    <source>
        <dbReference type="EMBL" id="GIP54008.1"/>
    </source>
</evidence>
<dbReference type="SUPFAM" id="SSF48498">
    <property type="entry name" value="Tetracyclin repressor-like, C-terminal domain"/>
    <property type="match status" value="1"/>
</dbReference>
<dbReference type="InterPro" id="IPR001647">
    <property type="entry name" value="HTH_TetR"/>
</dbReference>
<dbReference type="PROSITE" id="PS50977">
    <property type="entry name" value="HTH_TETR_2"/>
    <property type="match status" value="1"/>
</dbReference>